<dbReference type="Gene3D" id="3.20.20.210">
    <property type="match status" value="1"/>
</dbReference>
<dbReference type="AlphaFoldDB" id="A0A1H0ZQ30"/>
<dbReference type="STRING" id="995062.SAMN04489718_1166"/>
<protein>
    <recommendedName>
        <fullName evidence="3">5-methyltetrahydropteroyltriglutamate--homocysteine methyltransferase</fullName>
    </recommendedName>
</protein>
<evidence type="ECO:0000313" key="2">
    <source>
        <dbReference type="Proteomes" id="UP000199301"/>
    </source>
</evidence>
<dbReference type="EMBL" id="FNKO01000001">
    <property type="protein sequence ID" value="SDQ29311.1"/>
    <property type="molecule type" value="Genomic_DNA"/>
</dbReference>
<keyword evidence="2" id="KW-1185">Reference proteome</keyword>
<reference evidence="2" key="1">
    <citation type="submission" date="2016-10" db="EMBL/GenBank/DDBJ databases">
        <authorList>
            <person name="Varghese N."/>
            <person name="Submissions S."/>
        </authorList>
    </citation>
    <scope>NUCLEOTIDE SEQUENCE [LARGE SCALE GENOMIC DNA]</scope>
    <source>
        <strain evidence="2">DSM 45459</strain>
    </source>
</reference>
<gene>
    <name evidence="1" type="ORF">SAMN04489718_1166</name>
</gene>
<accession>A0A1H0ZQ30</accession>
<organism evidence="1 2">
    <name type="scientific">Actinopolyspora saharensis</name>
    <dbReference type="NCBI Taxonomy" id="995062"/>
    <lineage>
        <taxon>Bacteria</taxon>
        <taxon>Bacillati</taxon>
        <taxon>Actinomycetota</taxon>
        <taxon>Actinomycetes</taxon>
        <taxon>Actinopolysporales</taxon>
        <taxon>Actinopolysporaceae</taxon>
        <taxon>Actinopolyspora</taxon>
    </lineage>
</organism>
<dbReference type="SUPFAM" id="SSF51726">
    <property type="entry name" value="UROD/MetE-like"/>
    <property type="match status" value="1"/>
</dbReference>
<dbReference type="InterPro" id="IPR038071">
    <property type="entry name" value="UROD/MetE-like_sf"/>
</dbReference>
<dbReference type="Proteomes" id="UP000199301">
    <property type="component" value="Unassembled WGS sequence"/>
</dbReference>
<evidence type="ECO:0008006" key="3">
    <source>
        <dbReference type="Google" id="ProtNLM"/>
    </source>
</evidence>
<name>A0A1H0ZQ30_9ACTN</name>
<proteinExistence type="predicted"/>
<sequence>MSPRVASDLLLVGSLPAGSTEQAFRSGAHWFGDLVAALPDGETGPRAPWVGYERERLVRPNSDVVVVEDTDSPTGVPRHVHDTPVFSVREGVERVRWDSWPRIDDAIASYEVFRELREQGTIPAHLRFQVGLPLPASAMNAFKADFGRDYPRAARGFEDLVAGELERLTEAIPPADLAVQWDTAYDTQDIEGVLPWTSGDAWERFAGPVSRLTRLLPEEVLVGYHLCYGTFPEWPMYEPQDMSTVVRMANHAVAESGRRIDWLHMAGPRSLRSEDERFFRPLSDLDVGDTRVFLGLVQPLDGIPGLRRRVRTASKYLDEFGLSMYCGFGRQPGEDGAETMRQHREMVTAFAGDPAALS</sequence>
<evidence type="ECO:0000313" key="1">
    <source>
        <dbReference type="EMBL" id="SDQ29311.1"/>
    </source>
</evidence>
<dbReference type="RefSeq" id="WP_207630418.1">
    <property type="nucleotide sequence ID" value="NZ_FNKO01000001.1"/>
</dbReference>